<protein>
    <submittedName>
        <fullName evidence="1">Uncharacterized protein</fullName>
    </submittedName>
</protein>
<evidence type="ECO:0000313" key="1">
    <source>
        <dbReference type="EMBL" id="KUK98608.1"/>
    </source>
</evidence>
<organism evidence="1 2">
    <name type="scientific">Methanoculleus marisnigri</name>
    <dbReference type="NCBI Taxonomy" id="2198"/>
    <lineage>
        <taxon>Archaea</taxon>
        <taxon>Methanobacteriati</taxon>
        <taxon>Methanobacteriota</taxon>
        <taxon>Stenosarchaea group</taxon>
        <taxon>Methanomicrobia</taxon>
        <taxon>Methanomicrobiales</taxon>
        <taxon>Methanomicrobiaceae</taxon>
        <taxon>Methanoculleus</taxon>
    </lineage>
</organism>
<proteinExistence type="predicted"/>
<accession>A0A101INZ4</accession>
<dbReference type="Proteomes" id="UP000054598">
    <property type="component" value="Unassembled WGS sequence"/>
</dbReference>
<gene>
    <name evidence="1" type="ORF">XE10_2010</name>
</gene>
<name>A0A101INZ4_9EURY</name>
<sequence length="232" mass="26494">MERGGQQYLSRVRFMADSGNEVTYLTGKIKPYYYSNSGERYTIFQEREINLNRFDASGEPLDTIEIVIEYEDALHGGDIKLYPVVYDEGSLIYPGPDPYIDVSGSSLPHEYNYYVLIGSGSTLGEYEIWLQDTTTEEWLGYYYYDDDSDPSQFIKRSVGSSELLLWDGSTFSFDARTSPIMDEWCRQGSTWDRPADVFSYYNRQYDSYVSTSYSTGSGIIYTHAYCSGSGSS</sequence>
<comment type="caution">
    <text evidence="1">The sequence shown here is derived from an EMBL/GenBank/DDBJ whole genome shotgun (WGS) entry which is preliminary data.</text>
</comment>
<reference evidence="2" key="1">
    <citation type="journal article" date="2015" name="MBio">
        <title>Genome-Resolved Metagenomic Analysis Reveals Roles for Candidate Phyla and Other Microbial Community Members in Biogeochemical Transformations in Oil Reservoirs.</title>
        <authorList>
            <person name="Hu P."/>
            <person name="Tom L."/>
            <person name="Singh A."/>
            <person name="Thomas B.C."/>
            <person name="Baker B.J."/>
            <person name="Piceno Y.M."/>
            <person name="Andersen G.L."/>
            <person name="Banfield J.F."/>
        </authorList>
    </citation>
    <scope>NUCLEOTIDE SEQUENCE [LARGE SCALE GENOMIC DNA]</scope>
</reference>
<dbReference type="EMBL" id="LGHE01000316">
    <property type="protein sequence ID" value="KUK98608.1"/>
    <property type="molecule type" value="Genomic_DNA"/>
</dbReference>
<dbReference type="PATRIC" id="fig|2198.3.peg.110"/>
<evidence type="ECO:0000313" key="2">
    <source>
        <dbReference type="Proteomes" id="UP000054598"/>
    </source>
</evidence>
<dbReference type="AlphaFoldDB" id="A0A101INZ4"/>